<organism evidence="2 3">
    <name type="scientific">Cricetulus griseus</name>
    <name type="common">Chinese hamster</name>
    <name type="synonym">Cricetulus barabensis griseus</name>
    <dbReference type="NCBI Taxonomy" id="10029"/>
    <lineage>
        <taxon>Eukaryota</taxon>
        <taxon>Metazoa</taxon>
        <taxon>Chordata</taxon>
        <taxon>Craniata</taxon>
        <taxon>Vertebrata</taxon>
        <taxon>Euteleostomi</taxon>
        <taxon>Mammalia</taxon>
        <taxon>Eutheria</taxon>
        <taxon>Euarchontoglires</taxon>
        <taxon>Glires</taxon>
        <taxon>Rodentia</taxon>
        <taxon>Myomorpha</taxon>
        <taxon>Muroidea</taxon>
        <taxon>Cricetidae</taxon>
        <taxon>Cricetinae</taxon>
        <taxon>Cricetulus</taxon>
    </lineage>
</organism>
<evidence type="ECO:0000313" key="2">
    <source>
        <dbReference type="Proteomes" id="UP001108280"/>
    </source>
</evidence>
<reference evidence="2" key="1">
    <citation type="journal article" date="2018" name="Biotechnol. Bioeng.">
        <title>A reference genome of the Chinese hamster based on a hybrid assembly strategy.</title>
        <authorList>
            <person name="Rupp O."/>
            <person name="MacDonald M.L."/>
            <person name="Li S."/>
            <person name="Dhiman H."/>
            <person name="Polson S."/>
            <person name="Griep S."/>
            <person name="Heffner K."/>
            <person name="Hernandez I."/>
            <person name="Brinkrolf K."/>
            <person name="Jadhav V."/>
            <person name="Samoudi M."/>
            <person name="Hao H."/>
            <person name="Kingham B."/>
            <person name="Goesmann A."/>
            <person name="Betenbaugh M.J."/>
            <person name="Lewis N.E."/>
            <person name="Borth N."/>
            <person name="Lee K.H."/>
        </authorList>
    </citation>
    <scope>NUCLEOTIDE SEQUENCE [LARGE SCALE GENOMIC DNA]</scope>
    <source>
        <strain evidence="2">17A/GY</strain>
    </source>
</reference>
<evidence type="ECO:0000256" key="1">
    <source>
        <dbReference type="SAM" id="MobiDB-lite"/>
    </source>
</evidence>
<dbReference type="GeneID" id="118239515"/>
<dbReference type="RefSeq" id="XP_035307197.1">
    <property type="nucleotide sequence ID" value="XM_035451306.1"/>
</dbReference>
<accession>A0A9J7H7T0</accession>
<sequence length="241" mass="25775">MCHLLSHSNTRGSERQGSEREEALVREPRRLECLPRSSQQLGALSLARPGAPCRALPGANRKPGKCFPRSRVPTTPRHPPTRAPVPSAPPPPAARPVPEAETDPNPAPLSSTAPGRASRVGVEGSTGAALGSARLCFPPRAAAGHPGCGPAGGVGLSWRDRAEETSGRCDRGHRFCRSCPLCSRNHCVKCNTTLSRALEAFCDLQSPATVALQGPSFLGREFPYVLLRAHSWKCFRVANWN</sequence>
<proteinExistence type="predicted"/>
<feature type="compositionally biased region" description="Basic and acidic residues" evidence="1">
    <location>
        <begin position="12"/>
        <end position="33"/>
    </location>
</feature>
<feature type="compositionally biased region" description="Pro residues" evidence="1">
    <location>
        <begin position="76"/>
        <end position="95"/>
    </location>
</feature>
<dbReference type="AlphaFoldDB" id="A0A9J7H7T0"/>
<dbReference type="KEGG" id="cge:118239515"/>
<keyword evidence="2" id="KW-1185">Reference proteome</keyword>
<feature type="region of interest" description="Disordered" evidence="1">
    <location>
        <begin position="1"/>
        <end position="124"/>
    </location>
</feature>
<feature type="compositionally biased region" description="Polar residues" evidence="1">
    <location>
        <begin position="1"/>
        <end position="10"/>
    </location>
</feature>
<reference evidence="2" key="2">
    <citation type="journal article" date="2020" name="Biotechnol. Bioeng.">
        <title>Chromosome-scale scaffolds for the Chinese hamster reference genome assembly to facilitate the study of the CHO epigenome.</title>
        <authorList>
            <person name="Hilliard W."/>
            <person name="MacDonald M."/>
            <person name="Lee K.H."/>
        </authorList>
    </citation>
    <scope>NUCLEOTIDE SEQUENCE [LARGE SCALE GENOMIC DNA]</scope>
    <source>
        <strain evidence="2">17A/GY</strain>
    </source>
</reference>
<name>A0A9J7H7T0_CRIGR</name>
<gene>
    <name evidence="3" type="primary">LOC118239515</name>
</gene>
<dbReference type="Proteomes" id="UP001108280">
    <property type="component" value="Chromosome 1"/>
</dbReference>
<reference evidence="3" key="3">
    <citation type="submission" date="2025-08" db="UniProtKB">
        <authorList>
            <consortium name="RefSeq"/>
        </authorList>
    </citation>
    <scope>IDENTIFICATION</scope>
    <source>
        <strain evidence="3">17A/GY</strain>
        <tissue evidence="3">Liver</tissue>
    </source>
</reference>
<evidence type="ECO:0000313" key="3">
    <source>
        <dbReference type="RefSeq" id="XP_035307197.1"/>
    </source>
</evidence>
<protein>
    <submittedName>
        <fullName evidence="3">Uncharacterized protein LOC118239515</fullName>
    </submittedName>
</protein>